<dbReference type="Gramene" id="AET5Gv20503300.1">
    <property type="protein sequence ID" value="AET5Gv20503300.1"/>
    <property type="gene ID" value="AET5Gv20503300"/>
</dbReference>
<feature type="domain" description="dUTPase-like" evidence="6">
    <location>
        <begin position="256"/>
        <end position="315"/>
    </location>
</feature>
<dbReference type="OMA" id="FHWIADG"/>
<name>A0A453KST2_AEGTS</name>
<dbReference type="GO" id="GO:0006226">
    <property type="term" value="P:dUMP biosynthetic process"/>
    <property type="evidence" value="ECO:0007669"/>
    <property type="project" value="InterPro"/>
</dbReference>
<accession>A0A453KST2</accession>
<organism evidence="7 8">
    <name type="scientific">Aegilops tauschii subsp. strangulata</name>
    <name type="common">Goatgrass</name>
    <dbReference type="NCBI Taxonomy" id="200361"/>
    <lineage>
        <taxon>Eukaryota</taxon>
        <taxon>Viridiplantae</taxon>
        <taxon>Streptophyta</taxon>
        <taxon>Embryophyta</taxon>
        <taxon>Tracheophyta</taxon>
        <taxon>Spermatophyta</taxon>
        <taxon>Magnoliopsida</taxon>
        <taxon>Liliopsida</taxon>
        <taxon>Poales</taxon>
        <taxon>Poaceae</taxon>
        <taxon>BOP clade</taxon>
        <taxon>Pooideae</taxon>
        <taxon>Triticodae</taxon>
        <taxon>Triticeae</taxon>
        <taxon>Triticinae</taxon>
        <taxon>Aegilops</taxon>
    </lineage>
</organism>
<reference evidence="8" key="2">
    <citation type="journal article" date="2017" name="Nat. Plants">
        <title>The Aegilops tauschii genome reveals multiple impacts of transposons.</title>
        <authorList>
            <person name="Zhao G."/>
            <person name="Zou C."/>
            <person name="Li K."/>
            <person name="Wang K."/>
            <person name="Li T."/>
            <person name="Gao L."/>
            <person name="Zhang X."/>
            <person name="Wang H."/>
            <person name="Yang Z."/>
            <person name="Liu X."/>
            <person name="Jiang W."/>
            <person name="Mao L."/>
            <person name="Kong X."/>
            <person name="Jiao Y."/>
            <person name="Jia J."/>
        </authorList>
    </citation>
    <scope>NUCLEOTIDE SEQUENCE [LARGE SCALE GENOMIC DNA]</scope>
    <source>
        <strain evidence="8">cv. AL8/78</strain>
    </source>
</reference>
<evidence type="ECO:0000259" key="6">
    <source>
        <dbReference type="Pfam" id="PF00692"/>
    </source>
</evidence>
<feature type="compositionally biased region" description="Basic and acidic residues" evidence="5">
    <location>
        <begin position="95"/>
        <end position="104"/>
    </location>
</feature>
<evidence type="ECO:0000313" key="7">
    <source>
        <dbReference type="EnsemblPlants" id="AET5Gv20503300.1"/>
    </source>
</evidence>
<dbReference type="GO" id="GO:0046081">
    <property type="term" value="P:dUTP catabolic process"/>
    <property type="evidence" value="ECO:0007669"/>
    <property type="project" value="InterPro"/>
</dbReference>
<dbReference type="InterPro" id="IPR029054">
    <property type="entry name" value="dUTPase-like"/>
</dbReference>
<dbReference type="GO" id="GO:0000287">
    <property type="term" value="F:magnesium ion binding"/>
    <property type="evidence" value="ECO:0007669"/>
    <property type="project" value="InterPro"/>
</dbReference>
<dbReference type="SUPFAM" id="SSF51283">
    <property type="entry name" value="dUTPase-like"/>
    <property type="match status" value="1"/>
</dbReference>
<feature type="region of interest" description="Disordered" evidence="5">
    <location>
        <begin position="62"/>
        <end position="138"/>
    </location>
</feature>
<dbReference type="EnsemblPlants" id="AET5Gv20503300.1">
    <property type="protein sequence ID" value="AET5Gv20503300.1"/>
    <property type="gene ID" value="AET5Gv20503300"/>
</dbReference>
<dbReference type="Gene3D" id="3.30.200.20">
    <property type="entry name" value="Phosphorylase Kinase, domain 1"/>
    <property type="match status" value="1"/>
</dbReference>
<evidence type="ECO:0000256" key="1">
    <source>
        <dbReference type="ARBA" id="ARBA00005142"/>
    </source>
</evidence>
<dbReference type="PANTHER" id="PTHR11241:SF0">
    <property type="entry name" value="DEOXYURIDINE 5'-TRIPHOSPHATE NUCLEOTIDOHYDROLASE"/>
    <property type="match status" value="1"/>
</dbReference>
<protein>
    <recommendedName>
        <fullName evidence="3">dUTP diphosphatase</fullName>
        <ecNumber evidence="3">3.6.1.23</ecNumber>
    </recommendedName>
</protein>
<sequence length="316" mass="33464">MSGSSVVWPHTRAALLHRPADKAHRDGQPRLLPAAAWRWRCMRWCCGADGDGGGGVRGGAAAGHLGFAPPPSAPITQAASRRTTPTSDRRKHHGEVREAGEGRGGHLRQGVQGAGQGDGPGGGAQEDPPGDGRDDEGIPTTALREISLLRLLSSSLYIVRLLAVEQATKGGGAGGGGKPVLYLVFEFLDTDLKKFVDAYCRGPAPKPLPTQVVKALELFTEEGTRPSSCLVVVSSFDSFVQQRGDLAFFTSRAKRVIDTDYDSLVGVVLFNYLEVDFDVKPSDRVARMIVHVITHGTVEDLDAIFQGEGGSGSSGV</sequence>
<evidence type="ECO:0000313" key="8">
    <source>
        <dbReference type="Proteomes" id="UP000015105"/>
    </source>
</evidence>
<dbReference type="InterPro" id="IPR036157">
    <property type="entry name" value="dUTPase-like_sf"/>
</dbReference>
<comment type="similarity">
    <text evidence="2">Belongs to the dUTPase family.</text>
</comment>
<evidence type="ECO:0000256" key="2">
    <source>
        <dbReference type="ARBA" id="ARBA00006581"/>
    </source>
</evidence>
<reference evidence="7" key="5">
    <citation type="journal article" date="2021" name="G3 (Bethesda)">
        <title>Aegilops tauschii genome assembly Aet v5.0 features greater sequence contiguity and improved annotation.</title>
        <authorList>
            <person name="Wang L."/>
            <person name="Zhu T."/>
            <person name="Rodriguez J.C."/>
            <person name="Deal K.R."/>
            <person name="Dubcovsky J."/>
            <person name="McGuire P.E."/>
            <person name="Lux T."/>
            <person name="Spannagl M."/>
            <person name="Mayer K.F.X."/>
            <person name="Baldrich P."/>
            <person name="Meyers B.C."/>
            <person name="Huo N."/>
            <person name="Gu Y.Q."/>
            <person name="Zhou H."/>
            <person name="Devos K.M."/>
            <person name="Bennetzen J.L."/>
            <person name="Unver T."/>
            <person name="Budak H."/>
            <person name="Gulick P.J."/>
            <person name="Galiba G."/>
            <person name="Kalapos B."/>
            <person name="Nelson D.R."/>
            <person name="Li P."/>
            <person name="You F.M."/>
            <person name="Luo M.C."/>
            <person name="Dvorak J."/>
        </authorList>
    </citation>
    <scope>NUCLEOTIDE SEQUENCE [LARGE SCALE GENOMIC DNA]</scope>
    <source>
        <strain evidence="7">cv. AL8/78</strain>
    </source>
</reference>
<dbReference type="Gene3D" id="2.70.40.10">
    <property type="match status" value="1"/>
</dbReference>
<evidence type="ECO:0000256" key="5">
    <source>
        <dbReference type="SAM" id="MobiDB-lite"/>
    </source>
</evidence>
<keyword evidence="8" id="KW-1185">Reference proteome</keyword>
<dbReference type="AlphaFoldDB" id="A0A453KST2"/>
<dbReference type="OrthoDB" id="10261072at2759"/>
<dbReference type="GO" id="GO:0004170">
    <property type="term" value="F:dUTP diphosphatase activity"/>
    <property type="evidence" value="ECO:0007669"/>
    <property type="project" value="UniProtKB-EC"/>
</dbReference>
<dbReference type="STRING" id="200361.A0A453KST2"/>
<feature type="compositionally biased region" description="Polar residues" evidence="5">
    <location>
        <begin position="74"/>
        <end position="86"/>
    </location>
</feature>
<comment type="pathway">
    <text evidence="1">Pyrimidine metabolism; dUMP biosynthesis; dUMP from dCTP (dUTP route): step 2/2.</text>
</comment>
<reference evidence="7" key="4">
    <citation type="submission" date="2019-03" db="UniProtKB">
        <authorList>
            <consortium name="EnsemblPlants"/>
        </authorList>
    </citation>
    <scope>IDENTIFICATION</scope>
</reference>
<evidence type="ECO:0000256" key="4">
    <source>
        <dbReference type="ARBA" id="ARBA00023080"/>
    </source>
</evidence>
<evidence type="ECO:0000256" key="3">
    <source>
        <dbReference type="ARBA" id="ARBA00012379"/>
    </source>
</evidence>
<feature type="compositionally biased region" description="Gly residues" evidence="5">
    <location>
        <begin position="112"/>
        <end position="124"/>
    </location>
</feature>
<dbReference type="Proteomes" id="UP000015105">
    <property type="component" value="Chromosome 5D"/>
</dbReference>
<dbReference type="InterPro" id="IPR008181">
    <property type="entry name" value="dUTPase"/>
</dbReference>
<dbReference type="KEGG" id="ats:109772036"/>
<keyword evidence="4" id="KW-0546">Nucleotide metabolism</keyword>
<reference evidence="8" key="1">
    <citation type="journal article" date="2014" name="Science">
        <title>Ancient hybridizations among the ancestral genomes of bread wheat.</title>
        <authorList>
            <consortium name="International Wheat Genome Sequencing Consortium,"/>
            <person name="Marcussen T."/>
            <person name="Sandve S.R."/>
            <person name="Heier L."/>
            <person name="Spannagl M."/>
            <person name="Pfeifer M."/>
            <person name="Jakobsen K.S."/>
            <person name="Wulff B.B."/>
            <person name="Steuernagel B."/>
            <person name="Mayer K.F."/>
            <person name="Olsen O.A."/>
        </authorList>
    </citation>
    <scope>NUCLEOTIDE SEQUENCE [LARGE SCALE GENOMIC DNA]</scope>
    <source>
        <strain evidence="8">cv. AL8/78</strain>
    </source>
</reference>
<dbReference type="PANTHER" id="PTHR11241">
    <property type="entry name" value="DEOXYURIDINE 5'-TRIPHOSPHATE NUCLEOTIDOHYDROLASE"/>
    <property type="match status" value="1"/>
</dbReference>
<proteinExistence type="inferred from homology"/>
<dbReference type="Pfam" id="PF00692">
    <property type="entry name" value="dUTPase"/>
    <property type="match status" value="1"/>
</dbReference>
<reference evidence="7" key="3">
    <citation type="journal article" date="2017" name="Nature">
        <title>Genome sequence of the progenitor of the wheat D genome Aegilops tauschii.</title>
        <authorList>
            <person name="Luo M.C."/>
            <person name="Gu Y.Q."/>
            <person name="Puiu D."/>
            <person name="Wang H."/>
            <person name="Twardziok S.O."/>
            <person name="Deal K.R."/>
            <person name="Huo N."/>
            <person name="Zhu T."/>
            <person name="Wang L."/>
            <person name="Wang Y."/>
            <person name="McGuire P.E."/>
            <person name="Liu S."/>
            <person name="Long H."/>
            <person name="Ramasamy R.K."/>
            <person name="Rodriguez J.C."/>
            <person name="Van S.L."/>
            <person name="Yuan L."/>
            <person name="Wang Z."/>
            <person name="Xia Z."/>
            <person name="Xiao L."/>
            <person name="Anderson O.D."/>
            <person name="Ouyang S."/>
            <person name="Liang Y."/>
            <person name="Zimin A.V."/>
            <person name="Pertea G."/>
            <person name="Qi P."/>
            <person name="Bennetzen J.L."/>
            <person name="Dai X."/>
            <person name="Dawson M.W."/>
            <person name="Muller H.G."/>
            <person name="Kugler K."/>
            <person name="Rivarola-Duarte L."/>
            <person name="Spannagl M."/>
            <person name="Mayer K.F.X."/>
            <person name="Lu F.H."/>
            <person name="Bevan M.W."/>
            <person name="Leroy P."/>
            <person name="Li P."/>
            <person name="You F.M."/>
            <person name="Sun Q."/>
            <person name="Liu Z."/>
            <person name="Lyons E."/>
            <person name="Wicker T."/>
            <person name="Salzberg S.L."/>
            <person name="Devos K.M."/>
            <person name="Dvorak J."/>
        </authorList>
    </citation>
    <scope>NUCLEOTIDE SEQUENCE [LARGE SCALE GENOMIC DNA]</scope>
    <source>
        <strain evidence="7">cv. AL8/78</strain>
    </source>
</reference>
<dbReference type="EC" id="3.6.1.23" evidence="3"/>